<dbReference type="EnsemblPlants" id="AUR62014237-RA">
    <property type="protein sequence ID" value="AUR62014237-RA:cds"/>
    <property type="gene ID" value="AUR62014237"/>
</dbReference>
<proteinExistence type="predicted"/>
<evidence type="ECO:0000313" key="1">
    <source>
        <dbReference type="EnsemblPlants" id="AUR62014237-RA:cds"/>
    </source>
</evidence>
<keyword evidence="2" id="KW-1185">Reference proteome</keyword>
<evidence type="ECO:0000313" key="2">
    <source>
        <dbReference type="Proteomes" id="UP000596660"/>
    </source>
</evidence>
<reference evidence="1" key="1">
    <citation type="journal article" date="2017" name="Nature">
        <title>The genome of Chenopodium quinoa.</title>
        <authorList>
            <person name="Jarvis D.E."/>
            <person name="Ho Y.S."/>
            <person name="Lightfoot D.J."/>
            <person name="Schmoeckel S.M."/>
            <person name="Li B."/>
            <person name="Borm T.J.A."/>
            <person name="Ohyanagi H."/>
            <person name="Mineta K."/>
            <person name="Michell C.T."/>
            <person name="Saber N."/>
            <person name="Kharbatia N.M."/>
            <person name="Rupper R.R."/>
            <person name="Sharp A.R."/>
            <person name="Dally N."/>
            <person name="Boughton B.A."/>
            <person name="Woo Y.H."/>
            <person name="Gao G."/>
            <person name="Schijlen E.G.W.M."/>
            <person name="Guo X."/>
            <person name="Momin A.A."/>
            <person name="Negrao S."/>
            <person name="Al-Babili S."/>
            <person name="Gehring C."/>
            <person name="Roessner U."/>
            <person name="Jung C."/>
            <person name="Murphy K."/>
            <person name="Arold S.T."/>
            <person name="Gojobori T."/>
            <person name="van der Linden C.G."/>
            <person name="van Loo E.N."/>
            <person name="Jellen E.N."/>
            <person name="Maughan P.J."/>
            <person name="Tester M."/>
        </authorList>
    </citation>
    <scope>NUCLEOTIDE SEQUENCE [LARGE SCALE GENOMIC DNA]</scope>
    <source>
        <strain evidence="1">cv. PI 614886</strain>
    </source>
</reference>
<organism evidence="1 2">
    <name type="scientific">Chenopodium quinoa</name>
    <name type="common">Quinoa</name>
    <dbReference type="NCBI Taxonomy" id="63459"/>
    <lineage>
        <taxon>Eukaryota</taxon>
        <taxon>Viridiplantae</taxon>
        <taxon>Streptophyta</taxon>
        <taxon>Embryophyta</taxon>
        <taxon>Tracheophyta</taxon>
        <taxon>Spermatophyta</taxon>
        <taxon>Magnoliopsida</taxon>
        <taxon>eudicotyledons</taxon>
        <taxon>Gunneridae</taxon>
        <taxon>Pentapetalae</taxon>
        <taxon>Caryophyllales</taxon>
        <taxon>Chenopodiaceae</taxon>
        <taxon>Chenopodioideae</taxon>
        <taxon>Atripliceae</taxon>
        <taxon>Chenopodium</taxon>
    </lineage>
</organism>
<protein>
    <submittedName>
        <fullName evidence="1">Uncharacterized protein</fullName>
    </submittedName>
</protein>
<dbReference type="AlphaFoldDB" id="A0A803LJU0"/>
<dbReference type="PANTHER" id="PTHR34835:SF34">
    <property type="entry name" value="OS08G0555500 PROTEIN"/>
    <property type="match status" value="1"/>
</dbReference>
<dbReference type="Proteomes" id="UP000596660">
    <property type="component" value="Unplaced"/>
</dbReference>
<accession>A0A803LJU0</accession>
<dbReference type="Gramene" id="AUR62014237-RA">
    <property type="protein sequence ID" value="AUR62014237-RA:cds"/>
    <property type="gene ID" value="AUR62014237"/>
</dbReference>
<sequence>MLPWLVENFNAGSCMFTIATGKEFVVTRNDICDVFCLPLSDICVPELNKNSEDESVDKRIIQAWRSDYGLSGKQPLHLSKLESRMVDLVDGGEEFKRCFVLQAMSSFLAPTTNRTVSLKLLKAVEKVDEIKTFDWCSYVLKKLKKAVQKYKDDENAQNVSGCLLALQIMYFHRLNFQGEKESSTLPLIQHWTDVKIKKRIKLEIKVGGYGQGPLDTITYPVSQLNFRGTIFKPAPTLGYDKGPSTSGTTGRIVAFELPEGIMTDEEIKKISTDVVHETFLLFKRNMDVLLFVQSTGFQTLNDLITSRRSVSLSSDDFVSVSQTELLLSDPHYLKILDGLIDECNKMKSVHDMFRGFYEPTEVNEGLNGSGPSAIIPGPTQNIPVGHINQNEPPRLRANKSLCSLDCGHVGVQVPFVTLFVKSNARIFNNLPQLHLEILDYCLLKDVSMDKNESLVTFGMNFLIPREDMVSLVAPLRIQ</sequence>
<reference evidence="1" key="2">
    <citation type="submission" date="2021-03" db="UniProtKB">
        <authorList>
            <consortium name="EnsemblPlants"/>
        </authorList>
    </citation>
    <scope>IDENTIFICATION</scope>
</reference>
<dbReference type="PANTHER" id="PTHR34835">
    <property type="entry name" value="OS07G0283600 PROTEIN-RELATED"/>
    <property type="match status" value="1"/>
</dbReference>
<name>A0A803LJU0_CHEQI</name>